<sequence>MKHKKIFQFHSIRHRIMLIFIGLTAAMLLAIWSVNTWWLEGYYVDQKSKVMEQAYTDIDNAIQEKVGENESIGDVLREELEQEWDIWKQTAKGDTDSGGAEEMPDAAETEPSNQADEAVPEDIPADLPEEQGTLLGTIRAYSEQNNIAITLIDSDTGKALVSSGRDSDFQTQKLQRYVLGKGHKHMEILKQHDNYVVEKNRDFRSSSTYMESWGYFSDNRTMFIMSMPLASIQESVVLSNRFTTWVGLIVLVFGSILMCFVTNRITKPIMKLSALSEEMSRLNFDVSYEDDAEDEVGVLGRSMNSLSHSLKDAIGALQDANKQLQHDIDEKIQIDEMRKEFIANVSHELKTPIALIQGYAEGLCDGMCEDEESRNYYCEVIMDEANKMNKMVRQLLTLTALEFGNDTPSIEAFDISELVHDLINSSSILIQQNEAKVSVDMPETLMVMGDEFKIEEVVTNYLTNAMNHLGGEHNIRIWSETLDGVAKIHVYNNGTPIPEEDLPNLWTKFYKVDKARTRAYGGSGIGLSIVKAIMEAHHQQYGVANHEDGVEFWFTLALAPEEPEAAEYTE</sequence>
<keyword evidence="7" id="KW-0902">Two-component regulatory system</keyword>
<dbReference type="PANTHER" id="PTHR45453">
    <property type="entry name" value="PHOSPHATE REGULON SENSOR PROTEIN PHOR"/>
    <property type="match status" value="1"/>
</dbReference>
<evidence type="ECO:0000259" key="10">
    <source>
        <dbReference type="PROSITE" id="PS50109"/>
    </source>
</evidence>
<dbReference type="Pfam" id="PF02518">
    <property type="entry name" value="HATPase_c"/>
    <property type="match status" value="1"/>
</dbReference>
<comment type="catalytic activity">
    <reaction evidence="1">
        <text>ATP + protein L-histidine = ADP + protein N-phospho-L-histidine.</text>
        <dbReference type="EC" id="2.7.13.3"/>
    </reaction>
</comment>
<evidence type="ECO:0000259" key="11">
    <source>
        <dbReference type="PROSITE" id="PS50885"/>
    </source>
</evidence>
<feature type="transmembrane region" description="Helical" evidence="9">
    <location>
        <begin position="242"/>
        <end position="261"/>
    </location>
</feature>
<dbReference type="CDD" id="cd00082">
    <property type="entry name" value="HisKA"/>
    <property type="match status" value="1"/>
</dbReference>
<evidence type="ECO:0000313" key="12">
    <source>
        <dbReference type="EMBL" id="MEQ2564204.1"/>
    </source>
</evidence>
<evidence type="ECO:0000256" key="9">
    <source>
        <dbReference type="SAM" id="Phobius"/>
    </source>
</evidence>
<dbReference type="InterPro" id="IPR003661">
    <property type="entry name" value="HisK_dim/P_dom"/>
</dbReference>
<dbReference type="Pfam" id="PF00672">
    <property type="entry name" value="HAMP"/>
    <property type="match status" value="1"/>
</dbReference>
<organism evidence="12 13">
    <name type="scientific">Ventrimonas faecis</name>
    <dbReference type="NCBI Taxonomy" id="3133170"/>
    <lineage>
        <taxon>Bacteria</taxon>
        <taxon>Bacillati</taxon>
        <taxon>Bacillota</taxon>
        <taxon>Clostridia</taxon>
        <taxon>Lachnospirales</taxon>
        <taxon>Lachnospiraceae</taxon>
        <taxon>Ventrimonas</taxon>
    </lineage>
</organism>
<feature type="domain" description="HAMP" evidence="11">
    <location>
        <begin position="263"/>
        <end position="315"/>
    </location>
</feature>
<evidence type="ECO:0000256" key="7">
    <source>
        <dbReference type="ARBA" id="ARBA00023012"/>
    </source>
</evidence>
<proteinExistence type="predicted"/>
<dbReference type="PANTHER" id="PTHR45453:SF3">
    <property type="entry name" value="HISTIDINE KINASE"/>
    <property type="match status" value="1"/>
</dbReference>
<dbReference type="RefSeq" id="WP_349230246.1">
    <property type="nucleotide sequence ID" value="NZ_JBBMFJ010000034.1"/>
</dbReference>
<evidence type="ECO:0000256" key="3">
    <source>
        <dbReference type="ARBA" id="ARBA00012438"/>
    </source>
</evidence>
<dbReference type="InterPro" id="IPR050351">
    <property type="entry name" value="BphY/WalK/GraS-like"/>
</dbReference>
<keyword evidence="9" id="KW-0472">Membrane</keyword>
<dbReference type="GO" id="GO:0016301">
    <property type="term" value="F:kinase activity"/>
    <property type="evidence" value="ECO:0007669"/>
    <property type="project" value="UniProtKB-KW"/>
</dbReference>
<dbReference type="PROSITE" id="PS50885">
    <property type="entry name" value="HAMP"/>
    <property type="match status" value="1"/>
</dbReference>
<accession>A0ABV1HPF4</accession>
<name>A0ABV1HPF4_9FIRM</name>
<dbReference type="InterPro" id="IPR003660">
    <property type="entry name" value="HAMP_dom"/>
</dbReference>
<keyword evidence="9" id="KW-0812">Transmembrane</keyword>
<protein>
    <recommendedName>
        <fullName evidence="3">histidine kinase</fullName>
        <ecNumber evidence="3">2.7.13.3</ecNumber>
    </recommendedName>
</protein>
<feature type="region of interest" description="Disordered" evidence="8">
    <location>
        <begin position="91"/>
        <end position="119"/>
    </location>
</feature>
<dbReference type="InterPro" id="IPR036097">
    <property type="entry name" value="HisK_dim/P_sf"/>
</dbReference>
<dbReference type="SUPFAM" id="SSF55874">
    <property type="entry name" value="ATPase domain of HSP90 chaperone/DNA topoisomerase II/histidine kinase"/>
    <property type="match status" value="1"/>
</dbReference>
<dbReference type="InterPro" id="IPR005467">
    <property type="entry name" value="His_kinase_dom"/>
</dbReference>
<comment type="subcellular location">
    <subcellularLocation>
        <location evidence="2">Membrane</location>
    </subcellularLocation>
</comment>
<keyword evidence="5" id="KW-0808">Transferase</keyword>
<evidence type="ECO:0000256" key="6">
    <source>
        <dbReference type="ARBA" id="ARBA00022777"/>
    </source>
</evidence>
<comment type="caution">
    <text evidence="12">The sequence shown here is derived from an EMBL/GenBank/DDBJ whole genome shotgun (WGS) entry which is preliminary data.</text>
</comment>
<feature type="domain" description="Histidine kinase" evidence="10">
    <location>
        <begin position="344"/>
        <end position="560"/>
    </location>
</feature>
<keyword evidence="13" id="KW-1185">Reference proteome</keyword>
<feature type="transmembrane region" description="Helical" evidence="9">
    <location>
        <begin position="16"/>
        <end position="39"/>
    </location>
</feature>
<evidence type="ECO:0000313" key="13">
    <source>
        <dbReference type="Proteomes" id="UP001437460"/>
    </source>
</evidence>
<evidence type="ECO:0000256" key="5">
    <source>
        <dbReference type="ARBA" id="ARBA00022679"/>
    </source>
</evidence>
<evidence type="ECO:0000256" key="8">
    <source>
        <dbReference type="SAM" id="MobiDB-lite"/>
    </source>
</evidence>
<keyword evidence="4" id="KW-0597">Phosphoprotein</keyword>
<dbReference type="SUPFAM" id="SSF47384">
    <property type="entry name" value="Homodimeric domain of signal transducing histidine kinase"/>
    <property type="match status" value="1"/>
</dbReference>
<dbReference type="Gene3D" id="6.10.340.10">
    <property type="match status" value="1"/>
</dbReference>
<dbReference type="Pfam" id="PF00512">
    <property type="entry name" value="HisKA"/>
    <property type="match status" value="1"/>
</dbReference>
<reference evidence="12 13" key="1">
    <citation type="submission" date="2024-03" db="EMBL/GenBank/DDBJ databases">
        <title>Human intestinal bacterial collection.</title>
        <authorList>
            <person name="Pauvert C."/>
            <person name="Hitch T.C.A."/>
            <person name="Clavel T."/>
        </authorList>
    </citation>
    <scope>NUCLEOTIDE SEQUENCE [LARGE SCALE GENOMIC DNA]</scope>
    <source>
        <strain evidence="12 13">CLA-AP-H27</strain>
    </source>
</reference>
<evidence type="ECO:0000256" key="4">
    <source>
        <dbReference type="ARBA" id="ARBA00022553"/>
    </source>
</evidence>
<dbReference type="Proteomes" id="UP001437460">
    <property type="component" value="Unassembled WGS sequence"/>
</dbReference>
<dbReference type="EMBL" id="JBBMFJ010000034">
    <property type="protein sequence ID" value="MEQ2564204.1"/>
    <property type="molecule type" value="Genomic_DNA"/>
</dbReference>
<evidence type="ECO:0000256" key="2">
    <source>
        <dbReference type="ARBA" id="ARBA00004370"/>
    </source>
</evidence>
<dbReference type="SMART" id="SM00388">
    <property type="entry name" value="HisKA"/>
    <property type="match status" value="1"/>
</dbReference>
<dbReference type="CDD" id="cd06225">
    <property type="entry name" value="HAMP"/>
    <property type="match status" value="1"/>
</dbReference>
<dbReference type="PROSITE" id="PS50109">
    <property type="entry name" value="HIS_KIN"/>
    <property type="match status" value="1"/>
</dbReference>
<evidence type="ECO:0000256" key="1">
    <source>
        <dbReference type="ARBA" id="ARBA00000085"/>
    </source>
</evidence>
<dbReference type="Gene3D" id="1.10.287.130">
    <property type="match status" value="1"/>
</dbReference>
<dbReference type="EC" id="2.7.13.3" evidence="3"/>
<dbReference type="SMART" id="SM00387">
    <property type="entry name" value="HATPase_c"/>
    <property type="match status" value="1"/>
</dbReference>
<dbReference type="SMART" id="SM00304">
    <property type="entry name" value="HAMP"/>
    <property type="match status" value="1"/>
</dbReference>
<dbReference type="SUPFAM" id="SSF158472">
    <property type="entry name" value="HAMP domain-like"/>
    <property type="match status" value="1"/>
</dbReference>
<gene>
    <name evidence="12" type="ORF">WMO41_13705</name>
</gene>
<keyword evidence="9" id="KW-1133">Transmembrane helix</keyword>
<keyword evidence="6 12" id="KW-0418">Kinase</keyword>
<dbReference type="InterPro" id="IPR003594">
    <property type="entry name" value="HATPase_dom"/>
</dbReference>
<dbReference type="Gene3D" id="3.30.565.10">
    <property type="entry name" value="Histidine kinase-like ATPase, C-terminal domain"/>
    <property type="match status" value="1"/>
</dbReference>
<dbReference type="InterPro" id="IPR036890">
    <property type="entry name" value="HATPase_C_sf"/>
</dbReference>